<evidence type="ECO:0000259" key="1">
    <source>
        <dbReference type="SMART" id="SM00471"/>
    </source>
</evidence>
<gene>
    <name evidence="2" type="ORF">RM540_16040</name>
</gene>
<dbReference type="Proteomes" id="UP001267426">
    <property type="component" value="Unassembled WGS sequence"/>
</dbReference>
<dbReference type="InterPro" id="IPR006675">
    <property type="entry name" value="HDIG_dom"/>
</dbReference>
<dbReference type="SUPFAM" id="SSF109604">
    <property type="entry name" value="HD-domain/PDEase-like"/>
    <property type="match status" value="1"/>
</dbReference>
<proteinExistence type="predicted"/>
<accession>A0ABU3BVF3</accession>
<protein>
    <submittedName>
        <fullName evidence="2">HDIG domain-containing protein</fullName>
    </submittedName>
</protein>
<dbReference type="PANTHER" id="PTHR38659">
    <property type="entry name" value="METAL-DEPENDENT PHOSPHOHYDROLASE"/>
    <property type="match status" value="1"/>
</dbReference>
<dbReference type="RefSeq" id="WP_311665991.1">
    <property type="nucleotide sequence ID" value="NZ_JAVRHT010000070.1"/>
</dbReference>
<organism evidence="2 3">
    <name type="scientific">Rubrivirga litoralis</name>
    <dbReference type="NCBI Taxonomy" id="3075598"/>
    <lineage>
        <taxon>Bacteria</taxon>
        <taxon>Pseudomonadati</taxon>
        <taxon>Rhodothermota</taxon>
        <taxon>Rhodothermia</taxon>
        <taxon>Rhodothermales</taxon>
        <taxon>Rubricoccaceae</taxon>
        <taxon>Rubrivirga</taxon>
    </lineage>
</organism>
<dbReference type="EMBL" id="JAVRHT010000070">
    <property type="protein sequence ID" value="MDT0633265.1"/>
    <property type="molecule type" value="Genomic_DNA"/>
</dbReference>
<sequence>MPSYSDALALFHEWTQTESLRRHGYAVEASMAELARRQGADVETWRIAGLLHDLDYERHPAPEEHPEVGVAELERRGYPEAVRTAILGHAPYLGVPRESDMAKALFAADELSGFVTAVAHVRPGGLEGMTPRSVMKKLKDKRFAAAVSRDDIRQGAEELGLDLSDLVQIVIDGMRREASRLGFA</sequence>
<feature type="domain" description="HD/PDEase" evidence="1">
    <location>
        <begin position="16"/>
        <end position="123"/>
    </location>
</feature>
<reference evidence="2 3" key="1">
    <citation type="submission" date="2023-09" db="EMBL/GenBank/DDBJ databases">
        <authorList>
            <person name="Rey-Velasco X."/>
        </authorList>
    </citation>
    <scope>NUCLEOTIDE SEQUENCE [LARGE SCALE GENOMIC DNA]</scope>
    <source>
        <strain evidence="2 3">F394</strain>
    </source>
</reference>
<dbReference type="SMART" id="SM00471">
    <property type="entry name" value="HDc"/>
    <property type="match status" value="1"/>
</dbReference>
<evidence type="ECO:0000313" key="3">
    <source>
        <dbReference type="Proteomes" id="UP001267426"/>
    </source>
</evidence>
<dbReference type="PANTHER" id="PTHR38659:SF2">
    <property type="entry name" value="HDIG DOMAIN PROTEIN"/>
    <property type="match status" value="1"/>
</dbReference>
<evidence type="ECO:0000313" key="2">
    <source>
        <dbReference type="EMBL" id="MDT0633265.1"/>
    </source>
</evidence>
<dbReference type="Pfam" id="PF01966">
    <property type="entry name" value="HD"/>
    <property type="match status" value="1"/>
</dbReference>
<dbReference type="Gene3D" id="1.10.3210.10">
    <property type="entry name" value="Hypothetical protein af1432"/>
    <property type="match status" value="1"/>
</dbReference>
<dbReference type="InterPro" id="IPR006674">
    <property type="entry name" value="HD_domain"/>
</dbReference>
<keyword evidence="3" id="KW-1185">Reference proteome</keyword>
<comment type="caution">
    <text evidence="2">The sequence shown here is derived from an EMBL/GenBank/DDBJ whole genome shotgun (WGS) entry which is preliminary data.</text>
</comment>
<dbReference type="CDD" id="cd00077">
    <property type="entry name" value="HDc"/>
    <property type="match status" value="1"/>
</dbReference>
<name>A0ABU3BVF3_9BACT</name>
<dbReference type="NCBIfam" id="TIGR00277">
    <property type="entry name" value="HDIG"/>
    <property type="match status" value="1"/>
</dbReference>
<dbReference type="InterPro" id="IPR003607">
    <property type="entry name" value="HD/PDEase_dom"/>
</dbReference>